<dbReference type="Proteomes" id="UP000290975">
    <property type="component" value="Unassembled WGS sequence"/>
</dbReference>
<sequence length="339" mass="35739">MEYDLFTNAYQGFTNELNSVVVSNYAGFVGWIAGPLRTGMIIYIILLGYAIMRGAVQYPFREYVYRSLMLAALYYAVTNLYGASLAQMIVTDLPHEFASIVGGSPDGVGGSFDGMWARVDDALLAMQDATEKYAEEHASLTDIPGAAAAIMLCIGATIIILLTAIAALFALAVGFVIVLYALFALACLAVVGPIFVAALLFDSTRSYFFSWLGSVLNFLMLSLFAMLLVLVVANVAESATATFDGDFDNIWSTCIRIIAFYILACFFFLQIPGIAASLGGGAAAMVSQFGNAVMSGGSSLSTSAGNSMGASGRAIGNAIGRSVAAAARRIRSGNTITRA</sequence>
<name>A0A401J8S7_SPHXE</name>
<feature type="transmembrane region" description="Helical" evidence="6">
    <location>
        <begin position="28"/>
        <end position="51"/>
    </location>
</feature>
<evidence type="ECO:0000256" key="3">
    <source>
        <dbReference type="ARBA" id="ARBA00022692"/>
    </source>
</evidence>
<feature type="transmembrane region" description="Helical" evidence="6">
    <location>
        <begin position="177"/>
        <end position="201"/>
    </location>
</feature>
<keyword evidence="4 6" id="KW-1133">Transmembrane helix</keyword>
<evidence type="ECO:0000256" key="2">
    <source>
        <dbReference type="ARBA" id="ARBA00007802"/>
    </source>
</evidence>
<evidence type="ECO:0000256" key="4">
    <source>
        <dbReference type="ARBA" id="ARBA00022989"/>
    </source>
</evidence>
<dbReference type="RefSeq" id="WP_022684494.1">
    <property type="nucleotide sequence ID" value="NZ_BBQY01000058.1"/>
</dbReference>
<feature type="transmembrane region" description="Helical" evidence="6">
    <location>
        <begin position="250"/>
        <end position="269"/>
    </location>
</feature>
<evidence type="ECO:0000313" key="8">
    <source>
        <dbReference type="Proteomes" id="UP000290975"/>
    </source>
</evidence>
<dbReference type="GO" id="GO:0030255">
    <property type="term" value="P:protein secretion by the type IV secretion system"/>
    <property type="evidence" value="ECO:0007669"/>
    <property type="project" value="InterPro"/>
</dbReference>
<evidence type="ECO:0000256" key="6">
    <source>
        <dbReference type="SAM" id="Phobius"/>
    </source>
</evidence>
<dbReference type="EMBL" id="BBQY01000058">
    <property type="protein sequence ID" value="GBH33015.1"/>
    <property type="molecule type" value="Genomic_DNA"/>
</dbReference>
<dbReference type="GO" id="GO:0016020">
    <property type="term" value="C:membrane"/>
    <property type="evidence" value="ECO:0007669"/>
    <property type="project" value="UniProtKB-SubCell"/>
</dbReference>
<keyword evidence="3 6" id="KW-0812">Transmembrane</keyword>
<dbReference type="AlphaFoldDB" id="A0A401J8S7"/>
<evidence type="ECO:0000256" key="1">
    <source>
        <dbReference type="ARBA" id="ARBA00004141"/>
    </source>
</evidence>
<protein>
    <submittedName>
        <fullName evidence="7">Type IV secretion system protein VirB6</fullName>
    </submittedName>
</protein>
<comment type="caution">
    <text evidence="7">The sequence shown here is derived from an EMBL/GenBank/DDBJ whole genome shotgun (WGS) entry which is preliminary data.</text>
</comment>
<evidence type="ECO:0000313" key="7">
    <source>
        <dbReference type="EMBL" id="GBH33015.1"/>
    </source>
</evidence>
<proteinExistence type="inferred from homology"/>
<dbReference type="InterPro" id="IPR007688">
    <property type="entry name" value="Conjugal_tfr_TrbL/VirB6"/>
</dbReference>
<keyword evidence="8" id="KW-1185">Reference proteome</keyword>
<gene>
    <name evidence="7" type="ORF">MBESOW_P4423</name>
</gene>
<accession>A0A401J8S7</accession>
<comment type="subcellular location">
    <subcellularLocation>
        <location evidence="1">Membrane</location>
        <topology evidence="1">Multi-pass membrane protein</topology>
    </subcellularLocation>
</comment>
<organism evidence="7 8">
    <name type="scientific">Sphingobium xenophagum</name>
    <dbReference type="NCBI Taxonomy" id="121428"/>
    <lineage>
        <taxon>Bacteria</taxon>
        <taxon>Pseudomonadati</taxon>
        <taxon>Pseudomonadota</taxon>
        <taxon>Alphaproteobacteria</taxon>
        <taxon>Sphingomonadales</taxon>
        <taxon>Sphingomonadaceae</taxon>
        <taxon>Sphingobium</taxon>
    </lineage>
</organism>
<evidence type="ECO:0000256" key="5">
    <source>
        <dbReference type="ARBA" id="ARBA00023136"/>
    </source>
</evidence>
<comment type="similarity">
    <text evidence="2">Belongs to the TrbL/VirB6 family.</text>
</comment>
<reference evidence="7 8" key="1">
    <citation type="submission" date="2014-12" db="EMBL/GenBank/DDBJ databases">
        <title>Whole genome sequencing of Sphingobium xenophagum OW59.</title>
        <authorList>
            <person name="Ohta Y."/>
            <person name="Nishi S."/>
            <person name="Hatada Y."/>
        </authorList>
    </citation>
    <scope>NUCLEOTIDE SEQUENCE [LARGE SCALE GENOMIC DNA]</scope>
    <source>
        <strain evidence="7 8">OW59</strain>
    </source>
</reference>
<feature type="transmembrane region" description="Helical" evidence="6">
    <location>
        <begin position="208"/>
        <end position="230"/>
    </location>
</feature>
<feature type="transmembrane region" description="Helical" evidence="6">
    <location>
        <begin position="146"/>
        <end position="171"/>
    </location>
</feature>
<dbReference type="Pfam" id="PF04610">
    <property type="entry name" value="TrbL"/>
    <property type="match status" value="1"/>
</dbReference>
<keyword evidence="5 6" id="KW-0472">Membrane</keyword>